<dbReference type="AlphaFoldDB" id="A0A9P6UQF6"/>
<dbReference type="PANTHER" id="PTHR45615">
    <property type="entry name" value="MYOSIN HEAVY CHAIN, NON-MUSCLE"/>
    <property type="match status" value="1"/>
</dbReference>
<dbReference type="GO" id="GO:0016460">
    <property type="term" value="C:myosin II complex"/>
    <property type="evidence" value="ECO:0007669"/>
    <property type="project" value="TreeGrafter"/>
</dbReference>
<feature type="coiled-coil region" evidence="1">
    <location>
        <begin position="214"/>
        <end position="294"/>
    </location>
</feature>
<protein>
    <submittedName>
        <fullName evidence="3">Uncharacterized protein</fullName>
    </submittedName>
</protein>
<reference evidence="3" key="1">
    <citation type="journal article" date="2020" name="Fungal Divers.">
        <title>Resolving the Mortierellaceae phylogeny through synthesis of multi-gene phylogenetics and phylogenomics.</title>
        <authorList>
            <person name="Vandepol N."/>
            <person name="Liber J."/>
            <person name="Desiro A."/>
            <person name="Na H."/>
            <person name="Kennedy M."/>
            <person name="Barry K."/>
            <person name="Grigoriev I.V."/>
            <person name="Miller A.N."/>
            <person name="O'Donnell K."/>
            <person name="Stajich J.E."/>
            <person name="Bonito G."/>
        </authorList>
    </citation>
    <scope>NUCLEOTIDE SEQUENCE</scope>
    <source>
        <strain evidence="3">NVP60</strain>
    </source>
</reference>
<feature type="compositionally biased region" description="Low complexity" evidence="2">
    <location>
        <begin position="551"/>
        <end position="575"/>
    </location>
</feature>
<feature type="region of interest" description="Disordered" evidence="2">
    <location>
        <begin position="534"/>
        <end position="613"/>
    </location>
</feature>
<feature type="coiled-coil region" evidence="1">
    <location>
        <begin position="51"/>
        <end position="169"/>
    </location>
</feature>
<dbReference type="GO" id="GO:0000146">
    <property type="term" value="F:microfilament motor activity"/>
    <property type="evidence" value="ECO:0007669"/>
    <property type="project" value="TreeGrafter"/>
</dbReference>
<dbReference type="GO" id="GO:0051015">
    <property type="term" value="F:actin filament binding"/>
    <property type="evidence" value="ECO:0007669"/>
    <property type="project" value="TreeGrafter"/>
</dbReference>
<dbReference type="GO" id="GO:0032982">
    <property type="term" value="C:myosin filament"/>
    <property type="evidence" value="ECO:0007669"/>
    <property type="project" value="TreeGrafter"/>
</dbReference>
<dbReference type="OrthoDB" id="2238957at2759"/>
<feature type="coiled-coil region" evidence="1">
    <location>
        <begin position="425"/>
        <end position="452"/>
    </location>
</feature>
<evidence type="ECO:0000313" key="4">
    <source>
        <dbReference type="Proteomes" id="UP000823405"/>
    </source>
</evidence>
<feature type="region of interest" description="Disordered" evidence="2">
    <location>
        <begin position="1"/>
        <end position="23"/>
    </location>
</feature>
<comment type="caution">
    <text evidence="3">The sequence shown here is derived from an EMBL/GenBank/DDBJ whole genome shotgun (WGS) entry which is preliminary data.</text>
</comment>
<accession>A0A9P6UQF6</accession>
<evidence type="ECO:0000313" key="3">
    <source>
        <dbReference type="EMBL" id="KAG0316317.1"/>
    </source>
</evidence>
<sequence>MEGSSATTAQPTMDATTPAMDVSTPTTISPAVLNDAVSENVKNIKRKVISVSKLMEIFKNKESEMDAVKKELESAKAQIVTLQQAVAIQPVVNTNEVDELKAEAELTKTKLKEFETQVSKLSQSLRSQQMLNHQLEEKAHGQERLNAEVLDLQKKLSLANKSLEQANRKRVSETTALREKLMKASADNVDRVTWMAENRKKWQQEEEARKTKRETELESKIEELNGRLEDVATERYLDMELAKEEVKTAEEKHQRLAKKVEELHEKQKALNAIIIDLRNENSELECRLETHRGSTEEFMELGGADDFFEEIIPEQGGGGGSQQTTVDDPVEPLKSSILPAKSLIMTVKSPAMTAKSPIMTVKSPVMSARSPILSRISKPAGLMSPPAAPLQLNASDLSKMQLDSALESLEHLKTQFSMLRWVGGSNDDKQRIAVLEEQVMTLTKERSALQETLTRQLTIPRPFVPSSPHIRPTTNAITVTAPTADDTIARGELSARKSKKRRVEEEVEHVAMDLDLGVIAGLDDLHEDDTVHVEQAVQHGKASEDLASSVTTTEPAGTAAPEALAASESSATSETPARRKPGRPKKNPETVPEPPKQKRKYTKRETKASASTTDFSQLEIRNISVNPLTPSITNPLAYFSSLMNSAIVDDSQAHTKLDLIATILPAKLDALFEAVQKKIPDIASTVKIYRKKSILYNDKVKVFSLDGFDDITITKSLSDLESHIVLLICLLDARFPELGIPSKFFTFAYESIMHGAAKEDRMETTSIMLRVLTAVFQVKEDSQPIQVLAYDLLRETTIPKVTLFLAETIAAVWPSIFVIPPDAKDEEDPRRLMFTTFQAVLGSLQAGAGEGTKNYFATFTKKCGWPVSDEAPYLDEVIKSTMESVLESGFVEKCQTIPGFEFTMRKALELLLVYAYDWEELFSDVLKPTLFKQIFDPTLHKFALPLVASVVREARCKSMDTEGQNVTNDTRPVLQILNGILRAEATLSHQAQSAMAIVALSNGQRERLEEVSQWYEGLRQDERVSMPRALQDVFA</sequence>
<evidence type="ECO:0000256" key="2">
    <source>
        <dbReference type="SAM" id="MobiDB-lite"/>
    </source>
</evidence>
<dbReference type="EMBL" id="JAAAIN010000313">
    <property type="protein sequence ID" value="KAG0316317.1"/>
    <property type="molecule type" value="Genomic_DNA"/>
</dbReference>
<evidence type="ECO:0000256" key="1">
    <source>
        <dbReference type="SAM" id="Coils"/>
    </source>
</evidence>
<gene>
    <name evidence="3" type="ORF">BGZ97_007067</name>
</gene>
<organism evidence="3 4">
    <name type="scientific">Linnemannia gamsii</name>
    <dbReference type="NCBI Taxonomy" id="64522"/>
    <lineage>
        <taxon>Eukaryota</taxon>
        <taxon>Fungi</taxon>
        <taxon>Fungi incertae sedis</taxon>
        <taxon>Mucoromycota</taxon>
        <taxon>Mortierellomycotina</taxon>
        <taxon>Mortierellomycetes</taxon>
        <taxon>Mortierellales</taxon>
        <taxon>Mortierellaceae</taxon>
        <taxon>Linnemannia</taxon>
    </lineage>
</organism>
<feature type="compositionally biased region" description="Polar residues" evidence="2">
    <location>
        <begin position="1"/>
        <end position="15"/>
    </location>
</feature>
<proteinExistence type="predicted"/>
<keyword evidence="1" id="KW-0175">Coiled coil</keyword>
<name>A0A9P6UQF6_9FUNG</name>
<dbReference type="Proteomes" id="UP000823405">
    <property type="component" value="Unassembled WGS sequence"/>
</dbReference>
<dbReference type="PANTHER" id="PTHR45615:SF40">
    <property type="entry name" value="MYOSIN HEAVY CHAIN, NON-MUSCLE"/>
    <property type="match status" value="1"/>
</dbReference>
<dbReference type="GO" id="GO:0005737">
    <property type="term" value="C:cytoplasm"/>
    <property type="evidence" value="ECO:0007669"/>
    <property type="project" value="TreeGrafter"/>
</dbReference>
<keyword evidence="4" id="KW-1185">Reference proteome</keyword>